<protein>
    <submittedName>
        <fullName evidence="1">Uncharacterized protein</fullName>
    </submittedName>
</protein>
<dbReference type="AlphaFoldDB" id="T0QLW6"/>
<sequence length="157" mass="16518">MTAPDASLVLRVLHSIHALNGATLQALVTLWGAMALDAIATFLIALDADAVGLEASVLAVVTTTTLQAIQTIMEKETALWRVMASSTARVLLAVQYTSSIILDTYLAAIVKAVGDTNALHDACVWPLLQDATAIGLSLSGQRTLASVMLNVLPTYED</sequence>
<gene>
    <name evidence="1" type="ORF">SDRG_03997</name>
</gene>
<dbReference type="VEuPathDB" id="FungiDB:SDRG_03997"/>
<keyword evidence="2" id="KW-1185">Reference proteome</keyword>
<proteinExistence type="predicted"/>
<reference evidence="1 2" key="1">
    <citation type="submission" date="2012-04" db="EMBL/GenBank/DDBJ databases">
        <title>The Genome Sequence of Saprolegnia declina VS20.</title>
        <authorList>
            <consortium name="The Broad Institute Genome Sequencing Platform"/>
            <person name="Russ C."/>
            <person name="Nusbaum C."/>
            <person name="Tyler B."/>
            <person name="van West P."/>
            <person name="Dieguez-Uribeondo J."/>
            <person name="de Bruijn I."/>
            <person name="Tripathy S."/>
            <person name="Jiang R."/>
            <person name="Young S.K."/>
            <person name="Zeng Q."/>
            <person name="Gargeya S."/>
            <person name="Fitzgerald M."/>
            <person name="Haas B."/>
            <person name="Abouelleil A."/>
            <person name="Alvarado L."/>
            <person name="Arachchi H.M."/>
            <person name="Berlin A."/>
            <person name="Chapman S.B."/>
            <person name="Goldberg J."/>
            <person name="Griggs A."/>
            <person name="Gujja S."/>
            <person name="Hansen M."/>
            <person name="Howarth C."/>
            <person name="Imamovic A."/>
            <person name="Larimer J."/>
            <person name="McCowen C."/>
            <person name="Montmayeur A."/>
            <person name="Murphy C."/>
            <person name="Neiman D."/>
            <person name="Pearson M."/>
            <person name="Priest M."/>
            <person name="Roberts A."/>
            <person name="Saif S."/>
            <person name="Shea T."/>
            <person name="Sisk P."/>
            <person name="Sykes S."/>
            <person name="Wortman J."/>
            <person name="Nusbaum C."/>
            <person name="Birren B."/>
        </authorList>
    </citation>
    <scope>NUCLEOTIDE SEQUENCE [LARGE SCALE GENOMIC DNA]</scope>
    <source>
        <strain evidence="1 2">VS20</strain>
    </source>
</reference>
<name>T0QLW6_SAPDV</name>
<dbReference type="Proteomes" id="UP000030762">
    <property type="component" value="Unassembled WGS sequence"/>
</dbReference>
<dbReference type="GeneID" id="19944724"/>
<organism evidence="1 2">
    <name type="scientific">Saprolegnia diclina (strain VS20)</name>
    <dbReference type="NCBI Taxonomy" id="1156394"/>
    <lineage>
        <taxon>Eukaryota</taxon>
        <taxon>Sar</taxon>
        <taxon>Stramenopiles</taxon>
        <taxon>Oomycota</taxon>
        <taxon>Saprolegniomycetes</taxon>
        <taxon>Saprolegniales</taxon>
        <taxon>Saprolegniaceae</taxon>
        <taxon>Saprolegnia</taxon>
    </lineage>
</organism>
<evidence type="ECO:0000313" key="1">
    <source>
        <dbReference type="EMBL" id="EQC39044.1"/>
    </source>
</evidence>
<accession>T0QLW6</accession>
<dbReference type="EMBL" id="JH767140">
    <property type="protein sequence ID" value="EQC39044.1"/>
    <property type="molecule type" value="Genomic_DNA"/>
</dbReference>
<dbReference type="InParanoid" id="T0QLW6"/>
<dbReference type="OrthoDB" id="10641445at2759"/>
<evidence type="ECO:0000313" key="2">
    <source>
        <dbReference type="Proteomes" id="UP000030762"/>
    </source>
</evidence>
<dbReference type="RefSeq" id="XP_008607868.1">
    <property type="nucleotide sequence ID" value="XM_008609646.1"/>
</dbReference>